<name>A0A812PI61_9DINO</name>
<reference evidence="3" key="1">
    <citation type="submission" date="2021-02" db="EMBL/GenBank/DDBJ databases">
        <authorList>
            <person name="Dougan E. K."/>
            <person name="Rhodes N."/>
            <person name="Thang M."/>
            <person name="Chan C."/>
        </authorList>
    </citation>
    <scope>NUCLEOTIDE SEQUENCE</scope>
</reference>
<feature type="non-terminal residue" evidence="3">
    <location>
        <position position="1"/>
    </location>
</feature>
<sequence length="109" mass="11958">WALLLLFVFGACHVGQRSFGGGGSAKSGLGEYRAGFRPSFSWLGSQLLLAAAGLCGCIGRLMTRTPRDYEKLKEDEWDFEGVGRESLNDFLDEAEDDDHPPPSYSGFSY</sequence>
<evidence type="ECO:0000313" key="3">
    <source>
        <dbReference type="EMBL" id="CAE7359720.1"/>
    </source>
</evidence>
<gene>
    <name evidence="3" type="ORF">SNAT2548_LOCUS19294</name>
</gene>
<feature type="signal peptide" evidence="2">
    <location>
        <begin position="1"/>
        <end position="17"/>
    </location>
</feature>
<protein>
    <submittedName>
        <fullName evidence="3">Uncharacterized protein</fullName>
    </submittedName>
</protein>
<dbReference type="Proteomes" id="UP000604046">
    <property type="component" value="Unassembled WGS sequence"/>
</dbReference>
<evidence type="ECO:0000256" key="2">
    <source>
        <dbReference type="SAM" id="SignalP"/>
    </source>
</evidence>
<dbReference type="AlphaFoldDB" id="A0A812PI61"/>
<keyword evidence="2" id="KW-0732">Signal</keyword>
<feature type="chain" id="PRO_5032807711" evidence="2">
    <location>
        <begin position="18"/>
        <end position="109"/>
    </location>
</feature>
<comment type="caution">
    <text evidence="3">The sequence shown here is derived from an EMBL/GenBank/DDBJ whole genome shotgun (WGS) entry which is preliminary data.</text>
</comment>
<dbReference type="EMBL" id="CAJNDS010002172">
    <property type="protein sequence ID" value="CAE7359720.1"/>
    <property type="molecule type" value="Genomic_DNA"/>
</dbReference>
<organism evidence="3 4">
    <name type="scientific">Symbiodinium natans</name>
    <dbReference type="NCBI Taxonomy" id="878477"/>
    <lineage>
        <taxon>Eukaryota</taxon>
        <taxon>Sar</taxon>
        <taxon>Alveolata</taxon>
        <taxon>Dinophyceae</taxon>
        <taxon>Suessiales</taxon>
        <taxon>Symbiodiniaceae</taxon>
        <taxon>Symbiodinium</taxon>
    </lineage>
</organism>
<keyword evidence="4" id="KW-1185">Reference proteome</keyword>
<dbReference type="OrthoDB" id="10446863at2759"/>
<feature type="region of interest" description="Disordered" evidence="1">
    <location>
        <begin position="90"/>
        <end position="109"/>
    </location>
</feature>
<evidence type="ECO:0000313" key="4">
    <source>
        <dbReference type="Proteomes" id="UP000604046"/>
    </source>
</evidence>
<evidence type="ECO:0000256" key="1">
    <source>
        <dbReference type="SAM" id="MobiDB-lite"/>
    </source>
</evidence>
<accession>A0A812PI61</accession>
<proteinExistence type="predicted"/>